<dbReference type="RefSeq" id="WP_089802759.1">
    <property type="nucleotide sequence ID" value="NZ_BJYE01000027.1"/>
</dbReference>
<dbReference type="AlphaFoldDB" id="A0A511X3C2"/>
<dbReference type="Pfam" id="PF00072">
    <property type="entry name" value="Response_reg"/>
    <property type="match status" value="1"/>
</dbReference>
<feature type="modified residue" description="4-aspartylphosphate" evidence="4">
    <location>
        <position position="55"/>
    </location>
</feature>
<dbReference type="PANTHER" id="PTHR43280:SF28">
    <property type="entry name" value="HTH-TYPE TRANSCRIPTIONAL ACTIVATOR RHAS"/>
    <property type="match status" value="1"/>
</dbReference>
<evidence type="ECO:0000256" key="4">
    <source>
        <dbReference type="PROSITE-ProRule" id="PRU00169"/>
    </source>
</evidence>
<dbReference type="SMART" id="SM00448">
    <property type="entry name" value="REC"/>
    <property type="match status" value="1"/>
</dbReference>
<dbReference type="InterPro" id="IPR001789">
    <property type="entry name" value="Sig_transdc_resp-reg_receiver"/>
</dbReference>
<sequence length="255" mass="29757">MYKLLIVEDESLIRKRLVYGMDFESHGCVVVGEARDGQEGSELIKKLDPDIVLTDINMPIKDAFDMLEETIDFSYCTIILSSYNEFANAQRAIKYGVTEFIVKPINETELYQAIDRAVEQVKQLHLVRRLSHTELILEKSQLQVKASSEASDEVVRQMLRYVAEHYSEKFIFEDVSRAIGYSAALLHDRFKREVNTTFNDYLNQYRIKKSIELLLKGDKKLYEIAELCGFSEYKYYNKVFKKYIGMSTTEFIEQL</sequence>
<evidence type="ECO:0000256" key="2">
    <source>
        <dbReference type="ARBA" id="ARBA00023125"/>
    </source>
</evidence>
<dbReference type="OrthoDB" id="159632at2"/>
<gene>
    <name evidence="7" type="ORF">HAL01_19130</name>
</gene>
<keyword evidence="4" id="KW-0597">Phosphoprotein</keyword>
<keyword evidence="1" id="KW-0805">Transcription regulation</keyword>
<dbReference type="SUPFAM" id="SSF52172">
    <property type="entry name" value="CheY-like"/>
    <property type="match status" value="1"/>
</dbReference>
<comment type="caution">
    <text evidence="7">The sequence shown here is derived from an EMBL/GenBank/DDBJ whole genome shotgun (WGS) entry which is preliminary data.</text>
</comment>
<dbReference type="GO" id="GO:0043565">
    <property type="term" value="F:sequence-specific DNA binding"/>
    <property type="evidence" value="ECO:0007669"/>
    <property type="project" value="InterPro"/>
</dbReference>
<keyword evidence="2 7" id="KW-0238">DNA-binding</keyword>
<dbReference type="PANTHER" id="PTHR43280">
    <property type="entry name" value="ARAC-FAMILY TRANSCRIPTIONAL REGULATOR"/>
    <property type="match status" value="1"/>
</dbReference>
<name>A0A511X3C2_9BACI</name>
<dbReference type="Gene3D" id="3.40.50.2300">
    <property type="match status" value="1"/>
</dbReference>
<dbReference type="Gene3D" id="1.10.10.60">
    <property type="entry name" value="Homeodomain-like"/>
    <property type="match status" value="2"/>
</dbReference>
<keyword evidence="8" id="KW-1185">Reference proteome</keyword>
<evidence type="ECO:0000259" key="6">
    <source>
        <dbReference type="PROSITE" id="PS50110"/>
    </source>
</evidence>
<protein>
    <submittedName>
        <fullName evidence="7">DNA-binding response regulator</fullName>
    </submittedName>
</protein>
<reference evidence="7 8" key="1">
    <citation type="submission" date="2019-07" db="EMBL/GenBank/DDBJ databases">
        <title>Whole genome shotgun sequence of Halolactibacillus alkaliphilus NBRC 103919.</title>
        <authorList>
            <person name="Hosoyama A."/>
            <person name="Uohara A."/>
            <person name="Ohji S."/>
            <person name="Ichikawa N."/>
        </authorList>
    </citation>
    <scope>NUCLEOTIDE SEQUENCE [LARGE SCALE GENOMIC DNA]</scope>
    <source>
        <strain evidence="7 8">NBRC 103919</strain>
    </source>
</reference>
<dbReference type="InterPro" id="IPR011006">
    <property type="entry name" value="CheY-like_superfamily"/>
</dbReference>
<dbReference type="Proteomes" id="UP000321400">
    <property type="component" value="Unassembled WGS sequence"/>
</dbReference>
<dbReference type="InterPro" id="IPR009057">
    <property type="entry name" value="Homeodomain-like_sf"/>
</dbReference>
<dbReference type="CDD" id="cd17536">
    <property type="entry name" value="REC_YesN-like"/>
    <property type="match status" value="1"/>
</dbReference>
<evidence type="ECO:0000256" key="3">
    <source>
        <dbReference type="ARBA" id="ARBA00023163"/>
    </source>
</evidence>
<evidence type="ECO:0000259" key="5">
    <source>
        <dbReference type="PROSITE" id="PS01124"/>
    </source>
</evidence>
<evidence type="ECO:0000313" key="7">
    <source>
        <dbReference type="EMBL" id="GEN57449.1"/>
    </source>
</evidence>
<evidence type="ECO:0000313" key="8">
    <source>
        <dbReference type="Proteomes" id="UP000321400"/>
    </source>
</evidence>
<dbReference type="SMART" id="SM00342">
    <property type="entry name" value="HTH_ARAC"/>
    <property type="match status" value="1"/>
</dbReference>
<feature type="domain" description="HTH araC/xylS-type" evidence="5">
    <location>
        <begin position="156"/>
        <end position="254"/>
    </location>
</feature>
<dbReference type="PROSITE" id="PS50110">
    <property type="entry name" value="RESPONSE_REGULATORY"/>
    <property type="match status" value="1"/>
</dbReference>
<dbReference type="PROSITE" id="PS01124">
    <property type="entry name" value="HTH_ARAC_FAMILY_2"/>
    <property type="match status" value="1"/>
</dbReference>
<dbReference type="Pfam" id="PF12833">
    <property type="entry name" value="HTH_18"/>
    <property type="match status" value="1"/>
</dbReference>
<dbReference type="InterPro" id="IPR018060">
    <property type="entry name" value="HTH_AraC"/>
</dbReference>
<organism evidence="7 8">
    <name type="scientific">Halolactibacillus alkaliphilus</name>
    <dbReference type="NCBI Taxonomy" id="442899"/>
    <lineage>
        <taxon>Bacteria</taxon>
        <taxon>Bacillati</taxon>
        <taxon>Bacillota</taxon>
        <taxon>Bacilli</taxon>
        <taxon>Bacillales</taxon>
        <taxon>Bacillaceae</taxon>
        <taxon>Halolactibacillus</taxon>
    </lineage>
</organism>
<keyword evidence="3" id="KW-0804">Transcription</keyword>
<dbReference type="GO" id="GO:0000160">
    <property type="term" value="P:phosphorelay signal transduction system"/>
    <property type="evidence" value="ECO:0007669"/>
    <property type="project" value="InterPro"/>
</dbReference>
<dbReference type="STRING" id="442899.SAMN05720591_12523"/>
<accession>A0A511X3C2</accession>
<dbReference type="SUPFAM" id="SSF46689">
    <property type="entry name" value="Homeodomain-like"/>
    <property type="match status" value="2"/>
</dbReference>
<feature type="domain" description="Response regulatory" evidence="6">
    <location>
        <begin position="3"/>
        <end position="118"/>
    </location>
</feature>
<evidence type="ECO:0000256" key="1">
    <source>
        <dbReference type="ARBA" id="ARBA00023015"/>
    </source>
</evidence>
<proteinExistence type="predicted"/>
<dbReference type="EMBL" id="BJYE01000027">
    <property type="protein sequence ID" value="GEN57449.1"/>
    <property type="molecule type" value="Genomic_DNA"/>
</dbReference>
<dbReference type="GO" id="GO:0003700">
    <property type="term" value="F:DNA-binding transcription factor activity"/>
    <property type="evidence" value="ECO:0007669"/>
    <property type="project" value="InterPro"/>
</dbReference>